<accession>A0AAV7WEF5</accession>
<comment type="caution">
    <text evidence="2">The sequence shown here is derived from an EMBL/GenBank/DDBJ whole genome shotgun (WGS) entry which is preliminary data.</text>
</comment>
<dbReference type="Proteomes" id="UP001066276">
    <property type="component" value="Chromosome 1_2"/>
</dbReference>
<dbReference type="EMBL" id="JANPWB010000002">
    <property type="protein sequence ID" value="KAJ1210977.1"/>
    <property type="molecule type" value="Genomic_DNA"/>
</dbReference>
<evidence type="ECO:0000313" key="2">
    <source>
        <dbReference type="EMBL" id="KAJ1210977.1"/>
    </source>
</evidence>
<feature type="compositionally biased region" description="Low complexity" evidence="1">
    <location>
        <begin position="1"/>
        <end position="11"/>
    </location>
</feature>
<keyword evidence="3" id="KW-1185">Reference proteome</keyword>
<evidence type="ECO:0000256" key="1">
    <source>
        <dbReference type="SAM" id="MobiDB-lite"/>
    </source>
</evidence>
<protein>
    <submittedName>
        <fullName evidence="2">Uncharacterized protein</fullName>
    </submittedName>
</protein>
<dbReference type="AlphaFoldDB" id="A0AAV7WEF5"/>
<feature type="region of interest" description="Disordered" evidence="1">
    <location>
        <begin position="1"/>
        <end position="32"/>
    </location>
</feature>
<sequence>MPLPSGPSAGSEPPPSHRCSRLSSGTCRVPEPPVALSDQWLRPLRPKQEAHRLQACPTTLLVFAGVQRRPAGNRSK</sequence>
<gene>
    <name evidence="2" type="ORF">NDU88_006339</name>
</gene>
<proteinExistence type="predicted"/>
<organism evidence="2 3">
    <name type="scientific">Pleurodeles waltl</name>
    <name type="common">Iberian ribbed newt</name>
    <dbReference type="NCBI Taxonomy" id="8319"/>
    <lineage>
        <taxon>Eukaryota</taxon>
        <taxon>Metazoa</taxon>
        <taxon>Chordata</taxon>
        <taxon>Craniata</taxon>
        <taxon>Vertebrata</taxon>
        <taxon>Euteleostomi</taxon>
        <taxon>Amphibia</taxon>
        <taxon>Batrachia</taxon>
        <taxon>Caudata</taxon>
        <taxon>Salamandroidea</taxon>
        <taxon>Salamandridae</taxon>
        <taxon>Pleurodelinae</taxon>
        <taxon>Pleurodeles</taxon>
    </lineage>
</organism>
<reference evidence="2" key="1">
    <citation type="journal article" date="2022" name="bioRxiv">
        <title>Sequencing and chromosome-scale assembly of the giantPleurodeles waltlgenome.</title>
        <authorList>
            <person name="Brown T."/>
            <person name="Elewa A."/>
            <person name="Iarovenko S."/>
            <person name="Subramanian E."/>
            <person name="Araus A.J."/>
            <person name="Petzold A."/>
            <person name="Susuki M."/>
            <person name="Suzuki K.-i.T."/>
            <person name="Hayashi T."/>
            <person name="Toyoda A."/>
            <person name="Oliveira C."/>
            <person name="Osipova E."/>
            <person name="Leigh N.D."/>
            <person name="Simon A."/>
            <person name="Yun M.H."/>
        </authorList>
    </citation>
    <scope>NUCLEOTIDE SEQUENCE</scope>
    <source>
        <strain evidence="2">20211129_DDA</strain>
        <tissue evidence="2">Liver</tissue>
    </source>
</reference>
<name>A0AAV7WEF5_PLEWA</name>
<evidence type="ECO:0000313" key="3">
    <source>
        <dbReference type="Proteomes" id="UP001066276"/>
    </source>
</evidence>